<accession>A0ABQ2XUT0</accession>
<reference evidence="2" key="1">
    <citation type="journal article" date="2019" name="Int. J. Syst. Evol. Microbiol.">
        <title>The Global Catalogue of Microorganisms (GCM) 10K type strain sequencing project: providing services to taxonomists for standard genome sequencing and annotation.</title>
        <authorList>
            <consortium name="The Broad Institute Genomics Platform"/>
            <consortium name="The Broad Institute Genome Sequencing Center for Infectious Disease"/>
            <person name="Wu L."/>
            <person name="Ma J."/>
        </authorList>
    </citation>
    <scope>NUCLEOTIDE SEQUENCE [LARGE SCALE GENOMIC DNA]</scope>
    <source>
        <strain evidence="2">KCTC 23917</strain>
    </source>
</reference>
<comment type="caution">
    <text evidence="1">The sequence shown here is derived from an EMBL/GenBank/DDBJ whole genome shotgun (WGS) entry which is preliminary data.</text>
</comment>
<dbReference type="EMBL" id="BMYU01000002">
    <property type="protein sequence ID" value="GGX34234.1"/>
    <property type="molecule type" value="Genomic_DNA"/>
</dbReference>
<name>A0ABQ2XUT0_9BURK</name>
<keyword evidence="2" id="KW-1185">Reference proteome</keyword>
<evidence type="ECO:0000313" key="2">
    <source>
        <dbReference type="Proteomes" id="UP000653343"/>
    </source>
</evidence>
<gene>
    <name evidence="1" type="ORF">GCM10010946_09230</name>
</gene>
<dbReference type="RefSeq" id="WP_189355882.1">
    <property type="nucleotide sequence ID" value="NZ_BMYU01000002.1"/>
</dbReference>
<sequence length="99" mass="11046">MVSAAELCELIREIETEDPIDFADLPFDDQALRQQVASDLCNMSGQMQNLSAEDREITLMAVAARLVLENLVLNIQLLRQHHLATDAEIQALLKNIGKT</sequence>
<evidence type="ECO:0000313" key="1">
    <source>
        <dbReference type="EMBL" id="GGX34234.1"/>
    </source>
</evidence>
<organism evidence="1 2">
    <name type="scientific">Undibacterium squillarum</name>
    <dbReference type="NCBI Taxonomy" id="1131567"/>
    <lineage>
        <taxon>Bacteria</taxon>
        <taxon>Pseudomonadati</taxon>
        <taxon>Pseudomonadota</taxon>
        <taxon>Betaproteobacteria</taxon>
        <taxon>Burkholderiales</taxon>
        <taxon>Oxalobacteraceae</taxon>
        <taxon>Undibacterium</taxon>
    </lineage>
</organism>
<dbReference type="Proteomes" id="UP000653343">
    <property type="component" value="Unassembled WGS sequence"/>
</dbReference>
<protein>
    <submittedName>
        <fullName evidence="1">Uncharacterized protein</fullName>
    </submittedName>
</protein>
<proteinExistence type="predicted"/>